<organism evidence="2 3">
    <name type="scientific">Coprococcus eutactus</name>
    <dbReference type="NCBI Taxonomy" id="33043"/>
    <lineage>
        <taxon>Bacteria</taxon>
        <taxon>Bacillati</taxon>
        <taxon>Bacillota</taxon>
        <taxon>Clostridia</taxon>
        <taxon>Lachnospirales</taxon>
        <taxon>Lachnospiraceae</taxon>
        <taxon>Coprococcus</taxon>
    </lineage>
</organism>
<reference evidence="2 3" key="1">
    <citation type="submission" date="2018-08" db="EMBL/GenBank/DDBJ databases">
        <title>A genome reference for cultivated species of the human gut microbiota.</title>
        <authorList>
            <person name="Zou Y."/>
            <person name="Xue W."/>
            <person name="Luo G."/>
        </authorList>
    </citation>
    <scope>NUCLEOTIDE SEQUENCE [LARGE SCALE GENOMIC DNA]</scope>
    <source>
        <strain evidence="2 3">AF22-21</strain>
    </source>
</reference>
<name>A0A412ILP5_9FIRM</name>
<comment type="caution">
    <text evidence="2">The sequence shown here is derived from an EMBL/GenBank/DDBJ whole genome shotgun (WGS) entry which is preliminary data.</text>
</comment>
<evidence type="ECO:0000313" key="2">
    <source>
        <dbReference type="EMBL" id="RGS38783.1"/>
    </source>
</evidence>
<dbReference type="Proteomes" id="UP000283295">
    <property type="component" value="Unassembled WGS sequence"/>
</dbReference>
<feature type="signal peptide" evidence="1">
    <location>
        <begin position="1"/>
        <end position="24"/>
    </location>
</feature>
<accession>A0A412ILP5</accession>
<dbReference type="EMBL" id="QRVK01000036">
    <property type="protein sequence ID" value="RGS38783.1"/>
    <property type="molecule type" value="Genomic_DNA"/>
</dbReference>
<proteinExistence type="predicted"/>
<sequence>MKNLKKILAVIVCVAMMIPTVAFAANTSPAKINVDTAAVSAGKLTYTGETQSPKLTVTINGKTLVEGTDFVVTGKTKVTNAGTYEITISGKGNYTGEQTFKYTVAAKKVTAKAATANKYYTGSKVKTTPVVKADGKTLKAGVDYTVTGDVAIKPGLHKAVIKGKGNYSFTSSVYYRVKYSVPSYAKTTVAKTTYSGKAQAAKITVKNGSKTLKAGRDYVVSGTTKAKNAGKYRIKITGKGNYAGSKTITYTISKCNQKWIGIKTNNTSKKIAVSGVKGKAKVAYATNNSKVKVSGGKISIAKGVKSGTKVKITVKVGATKNFNAYKKTITYVVK</sequence>
<protein>
    <submittedName>
        <fullName evidence="2">Uncharacterized protein</fullName>
    </submittedName>
</protein>
<dbReference type="AlphaFoldDB" id="A0A412ILP5"/>
<evidence type="ECO:0000256" key="1">
    <source>
        <dbReference type="SAM" id="SignalP"/>
    </source>
</evidence>
<dbReference type="OrthoDB" id="2067323at2"/>
<gene>
    <name evidence="2" type="ORF">DWX94_11435</name>
</gene>
<keyword evidence="1" id="KW-0732">Signal</keyword>
<feature type="chain" id="PRO_5019361815" evidence="1">
    <location>
        <begin position="25"/>
        <end position="334"/>
    </location>
</feature>
<evidence type="ECO:0000313" key="3">
    <source>
        <dbReference type="Proteomes" id="UP000283295"/>
    </source>
</evidence>